<evidence type="ECO:0000256" key="4">
    <source>
        <dbReference type="ARBA" id="ARBA00022692"/>
    </source>
</evidence>
<keyword evidence="11" id="KW-1185">Reference proteome</keyword>
<evidence type="ECO:0000256" key="3">
    <source>
        <dbReference type="ARBA" id="ARBA00022475"/>
    </source>
</evidence>
<dbReference type="KEGG" id="plei:Q9312_17970"/>
<accession>A0AA51X6A7</accession>
<dbReference type="PANTHER" id="PTHR37484:SF1">
    <property type="entry name" value="ROD SHAPE-DETERMINING PROTEIN MRED"/>
    <property type="match status" value="1"/>
</dbReference>
<evidence type="ECO:0000256" key="1">
    <source>
        <dbReference type="ARBA" id="ARBA00004651"/>
    </source>
</evidence>
<proteinExistence type="inferred from homology"/>
<feature type="transmembrane region" description="Helical" evidence="9">
    <location>
        <begin position="103"/>
        <end position="125"/>
    </location>
</feature>
<evidence type="ECO:0000256" key="7">
    <source>
        <dbReference type="ARBA" id="ARBA00023136"/>
    </source>
</evidence>
<dbReference type="Proteomes" id="UP001239782">
    <property type="component" value="Chromosome"/>
</dbReference>
<dbReference type="GO" id="GO:0005886">
    <property type="term" value="C:plasma membrane"/>
    <property type="evidence" value="ECO:0007669"/>
    <property type="project" value="UniProtKB-SubCell"/>
</dbReference>
<sequence length="161" mass="18875">MSTHRHNYWVIWASFAVALLLDILPLPKLLMPYWPEWLPMVMLYWTIALPHRVGIFTAFIAGIFVDAVQGSVLGLHAMSLSVMAYFSLLLYQRIRLFPRWKQSLVIAMLVGIYMLLVLGLKSLFIPFNTHFSYWIPMFSSGLVWSWLFLLLRDVRRQLRVS</sequence>
<name>A0AA51X6A7_9GAMM</name>
<evidence type="ECO:0000313" key="11">
    <source>
        <dbReference type="Proteomes" id="UP001239782"/>
    </source>
</evidence>
<keyword evidence="8" id="KW-0997">Cell inner membrane</keyword>
<gene>
    <name evidence="10" type="primary">mreD</name>
    <name evidence="10" type="ORF">Q9312_17970</name>
</gene>
<feature type="transmembrane region" description="Helical" evidence="9">
    <location>
        <begin position="71"/>
        <end position="91"/>
    </location>
</feature>
<dbReference type="PIRSF" id="PIRSF018472">
    <property type="entry name" value="MreD_proteobac"/>
    <property type="match status" value="1"/>
</dbReference>
<dbReference type="NCBIfam" id="TIGR03426">
    <property type="entry name" value="shape_MreD"/>
    <property type="match status" value="1"/>
</dbReference>
<keyword evidence="3 8" id="KW-1003">Cell membrane</keyword>
<reference evidence="10 11" key="1">
    <citation type="submission" date="2023-08" db="EMBL/GenBank/DDBJ databases">
        <title>Pleionea litopenaei sp. nov., isolated from stomach of juvenile Litopenaeus vannamei.</title>
        <authorList>
            <person name="Rho A.M."/>
            <person name="Hwang C.Y."/>
        </authorList>
    </citation>
    <scope>NUCLEOTIDE SEQUENCE [LARGE SCALE GENOMIC DNA]</scope>
    <source>
        <strain evidence="10 11">HL-JVS1</strain>
    </source>
</reference>
<evidence type="ECO:0000256" key="9">
    <source>
        <dbReference type="SAM" id="Phobius"/>
    </source>
</evidence>
<keyword evidence="7 8" id="KW-0472">Membrane</keyword>
<keyword evidence="6 9" id="KW-1133">Transmembrane helix</keyword>
<dbReference type="Pfam" id="PF04093">
    <property type="entry name" value="MreD"/>
    <property type="match status" value="1"/>
</dbReference>
<keyword evidence="5 8" id="KW-0133">Cell shape</keyword>
<keyword evidence="4 9" id="KW-0812">Transmembrane</keyword>
<dbReference type="GO" id="GO:0008360">
    <property type="term" value="P:regulation of cell shape"/>
    <property type="evidence" value="ECO:0007669"/>
    <property type="project" value="UniProtKB-UniRule"/>
</dbReference>
<dbReference type="InterPro" id="IPR007227">
    <property type="entry name" value="Cell_shape_determining_MreD"/>
</dbReference>
<dbReference type="PANTHER" id="PTHR37484">
    <property type="entry name" value="ROD SHAPE-DETERMINING PROTEIN MRED"/>
    <property type="match status" value="1"/>
</dbReference>
<dbReference type="InterPro" id="IPR026034">
    <property type="entry name" value="MreD_proteobac"/>
</dbReference>
<evidence type="ECO:0000256" key="5">
    <source>
        <dbReference type="ARBA" id="ARBA00022960"/>
    </source>
</evidence>
<organism evidence="10 11">
    <name type="scientific">Pleionea litopenaei</name>
    <dbReference type="NCBI Taxonomy" id="3070815"/>
    <lineage>
        <taxon>Bacteria</taxon>
        <taxon>Pseudomonadati</taxon>
        <taxon>Pseudomonadota</taxon>
        <taxon>Gammaproteobacteria</taxon>
        <taxon>Oceanospirillales</taxon>
        <taxon>Pleioneaceae</taxon>
        <taxon>Pleionea</taxon>
    </lineage>
</organism>
<protein>
    <recommendedName>
        <fullName evidence="8">Rod shape-determining protein MreD</fullName>
    </recommendedName>
</protein>
<evidence type="ECO:0000256" key="6">
    <source>
        <dbReference type="ARBA" id="ARBA00022989"/>
    </source>
</evidence>
<evidence type="ECO:0000313" key="10">
    <source>
        <dbReference type="EMBL" id="WMS87097.1"/>
    </source>
</evidence>
<feature type="transmembrane region" description="Helical" evidence="9">
    <location>
        <begin position="131"/>
        <end position="151"/>
    </location>
</feature>
<evidence type="ECO:0000256" key="8">
    <source>
        <dbReference type="PIRNR" id="PIRNR018472"/>
    </source>
</evidence>
<comment type="function">
    <text evidence="8">Involved in formation of the rod shape of the cell. May also contribute to regulation of formation of penicillin-binding proteins.</text>
</comment>
<comment type="subcellular location">
    <subcellularLocation>
        <location evidence="8">Cell inner membrane</location>
    </subcellularLocation>
    <subcellularLocation>
        <location evidence="1">Cell membrane</location>
        <topology evidence="1">Multi-pass membrane protein</topology>
    </subcellularLocation>
</comment>
<evidence type="ECO:0000256" key="2">
    <source>
        <dbReference type="ARBA" id="ARBA00007776"/>
    </source>
</evidence>
<dbReference type="EMBL" id="CP133548">
    <property type="protein sequence ID" value="WMS87097.1"/>
    <property type="molecule type" value="Genomic_DNA"/>
</dbReference>
<dbReference type="AlphaFoldDB" id="A0AA51X6A7"/>
<dbReference type="RefSeq" id="WP_309202236.1">
    <property type="nucleotide sequence ID" value="NZ_CP133548.1"/>
</dbReference>
<comment type="similarity">
    <text evidence="2 8">Belongs to the MreD family.</text>
</comment>
<feature type="transmembrane region" description="Helical" evidence="9">
    <location>
        <begin position="42"/>
        <end position="65"/>
    </location>
</feature>
<feature type="transmembrane region" description="Helical" evidence="9">
    <location>
        <begin position="6"/>
        <end position="30"/>
    </location>
</feature>